<dbReference type="InterPro" id="IPR024079">
    <property type="entry name" value="MetalloPept_cat_dom_sf"/>
</dbReference>
<evidence type="ECO:0000256" key="2">
    <source>
        <dbReference type="ARBA" id="ARBA00022670"/>
    </source>
</evidence>
<feature type="binding site" evidence="12">
    <location>
        <position position="257"/>
    </location>
    <ligand>
        <name>Ca(2+)</name>
        <dbReference type="ChEBI" id="CHEBI:29108"/>
        <label>1</label>
    </ligand>
</feature>
<dbReference type="InterPro" id="IPR002477">
    <property type="entry name" value="Peptidoglycan-bd-like"/>
</dbReference>
<feature type="binding site" description="in inhibited form" evidence="12">
    <location>
        <position position="119"/>
    </location>
    <ligand>
        <name>Zn(2+)</name>
        <dbReference type="ChEBI" id="CHEBI:29105"/>
        <label>2</label>
        <note>catalytic</note>
    </ligand>
</feature>
<keyword evidence="2" id="KW-0645">Protease</keyword>
<dbReference type="PIRSF" id="PIRSF001191">
    <property type="entry name" value="Peptidase_M10A_matrix"/>
    <property type="match status" value="1"/>
</dbReference>
<dbReference type="PRINTS" id="PR00138">
    <property type="entry name" value="MATRIXIN"/>
</dbReference>
<dbReference type="InterPro" id="IPR001818">
    <property type="entry name" value="Pept_M10_metallopeptidase"/>
</dbReference>
<evidence type="ECO:0000256" key="14">
    <source>
        <dbReference type="SAM" id="SignalP"/>
    </source>
</evidence>
<feature type="binding site" evidence="12">
    <location>
        <position position="235"/>
    </location>
    <ligand>
        <name>Ca(2+)</name>
        <dbReference type="ChEBI" id="CHEBI:29108"/>
        <label>3</label>
    </ligand>
</feature>
<name>B9RUG7_RICCO</name>
<feature type="binding site" evidence="12">
    <location>
        <position position="294"/>
    </location>
    <ligand>
        <name>Zn(2+)</name>
        <dbReference type="ChEBI" id="CHEBI:29105"/>
        <label>2</label>
        <note>catalytic</note>
    </ligand>
</feature>
<feature type="domain" description="Peptidase metallopeptidase" evidence="15">
    <location>
        <begin position="165"/>
        <end position="320"/>
    </location>
</feature>
<dbReference type="SMART" id="SM00235">
    <property type="entry name" value="ZnMc"/>
    <property type="match status" value="1"/>
</dbReference>
<keyword evidence="5 16" id="KW-0378">Hydrolase</keyword>
<dbReference type="MEROPS" id="M10.A01"/>
<evidence type="ECO:0000313" key="16">
    <source>
        <dbReference type="EMBL" id="EEF44954.1"/>
    </source>
</evidence>
<evidence type="ECO:0000256" key="1">
    <source>
        <dbReference type="ARBA" id="ARBA00009614"/>
    </source>
</evidence>
<keyword evidence="3 11" id="KW-0479">Metal-binding</keyword>
<dbReference type="PANTHER" id="PTHR10201">
    <property type="entry name" value="MATRIX METALLOPROTEINASE"/>
    <property type="match status" value="1"/>
</dbReference>
<protein>
    <submittedName>
        <fullName evidence="16">Matrix metalloproteinase, putative</fullName>
        <ecNumber evidence="16">3.4.24.7</ecNumber>
    </submittedName>
</protein>
<dbReference type="EC" id="3.4.24.7" evidence="16"/>
<evidence type="ECO:0000256" key="6">
    <source>
        <dbReference type="ARBA" id="ARBA00022833"/>
    </source>
</evidence>
<feature type="binding site" evidence="11">
    <location>
        <position position="280"/>
    </location>
    <ligand>
        <name>Zn(2+)</name>
        <dbReference type="ChEBI" id="CHEBI:29105"/>
        <label>2</label>
        <note>catalytic</note>
    </ligand>
</feature>
<reference evidence="17" key="1">
    <citation type="journal article" date="2010" name="Nat. Biotechnol.">
        <title>Draft genome sequence of the oilseed species Ricinus communis.</title>
        <authorList>
            <person name="Chan A.P."/>
            <person name="Crabtree J."/>
            <person name="Zhao Q."/>
            <person name="Lorenzi H."/>
            <person name="Orvis J."/>
            <person name="Puiu D."/>
            <person name="Melake-Berhan A."/>
            <person name="Jones K.M."/>
            <person name="Redman J."/>
            <person name="Chen G."/>
            <person name="Cahoon E.B."/>
            <person name="Gedil M."/>
            <person name="Stanke M."/>
            <person name="Haas B.J."/>
            <person name="Wortman J.R."/>
            <person name="Fraser-Liggett C.M."/>
            <person name="Ravel J."/>
            <person name="Rabinowicz P.D."/>
        </authorList>
    </citation>
    <scope>NUCLEOTIDE SEQUENCE [LARGE SCALE GENOMIC DNA]</scope>
    <source>
        <strain evidence="17">cv. Hale</strain>
    </source>
</reference>
<feature type="active site" evidence="10">
    <location>
        <position position="277"/>
    </location>
</feature>
<keyword evidence="9" id="KW-0325">Glycoprotein</keyword>
<dbReference type="CDD" id="cd04278">
    <property type="entry name" value="ZnMc_MMP"/>
    <property type="match status" value="1"/>
</dbReference>
<dbReference type="AlphaFoldDB" id="B9RUG7"/>
<feature type="binding site" evidence="12">
    <location>
        <position position="242"/>
    </location>
    <ligand>
        <name>Zn(2+)</name>
        <dbReference type="ChEBI" id="CHEBI:29105"/>
        <label>1</label>
    </ligand>
</feature>
<dbReference type="InterPro" id="IPR036365">
    <property type="entry name" value="PGBD-like_sf"/>
</dbReference>
<feature type="binding site" evidence="11">
    <location>
        <position position="276"/>
    </location>
    <ligand>
        <name>Zn(2+)</name>
        <dbReference type="ChEBI" id="CHEBI:29105"/>
        <label>2</label>
        <note>catalytic</note>
    </ligand>
</feature>
<feature type="chain" id="PRO_5002888625" evidence="14">
    <location>
        <begin position="27"/>
        <end position="321"/>
    </location>
</feature>
<comment type="cofactor">
    <cofactor evidence="12">
        <name>Ca(2+)</name>
        <dbReference type="ChEBI" id="CHEBI:29108"/>
    </cofactor>
    <text evidence="12">Can bind about 5 Ca(2+) ions per subunit.</text>
</comment>
<dbReference type="Pfam" id="PF00413">
    <property type="entry name" value="Peptidase_M10"/>
    <property type="match status" value="1"/>
</dbReference>
<feature type="short sequence motif" description="Cysteine switch" evidence="13">
    <location>
        <begin position="117"/>
        <end position="157"/>
    </location>
</feature>
<evidence type="ECO:0000256" key="12">
    <source>
        <dbReference type="PIRSR" id="PIRSR621190-2"/>
    </source>
</evidence>
<dbReference type="GO" id="GO:0004222">
    <property type="term" value="F:metalloendopeptidase activity"/>
    <property type="evidence" value="ECO:0000318"/>
    <property type="project" value="GO_Central"/>
</dbReference>
<feature type="binding site" evidence="11">
    <location>
        <position position="286"/>
    </location>
    <ligand>
        <name>Zn(2+)</name>
        <dbReference type="ChEBI" id="CHEBI:29105"/>
        <label>2</label>
        <note>catalytic</note>
    </ligand>
</feature>
<feature type="binding site" evidence="12">
    <location>
        <position position="257"/>
    </location>
    <ligand>
        <name>Ca(2+)</name>
        <dbReference type="ChEBI" id="CHEBI:29108"/>
        <label>3</label>
    </ligand>
</feature>
<dbReference type="InterPro" id="IPR006026">
    <property type="entry name" value="Peptidase_Metallo"/>
</dbReference>
<sequence length="321" mass="35890">MASKPFLPILLSTLIAFTSLVSHAAAVADTKSLPFEFLKHLQGCHKGDKLKGVGELKKYLKHFGYLSYNKNQSHANEDDDDDFDDPLESAIRTYQLNYHLNVSGLLDSETASKMMMPRCGVADIINGTTWMESGRKHHRHPHRHHHRRHGPKSLHKVSHYSFFSGNPKWPPSKYHLTYSFLPGFPTAAVNPVANAFETWAANTHFSFSWTRDYINSDILISFYRGDHGDGHPFDGPGGTLAHAFAPQNGLFHYDADERWSIGAVLGAYDLETTALHEIGHLLGLGHSSVEGAIMYPQIFAGETRGLHSDDLEGIRTLYNIV</sequence>
<evidence type="ECO:0000256" key="9">
    <source>
        <dbReference type="ARBA" id="ARBA00023180"/>
    </source>
</evidence>
<feature type="binding site" evidence="12">
    <location>
        <position position="234"/>
    </location>
    <ligand>
        <name>Ca(2+)</name>
        <dbReference type="ChEBI" id="CHEBI:29108"/>
        <label>3</label>
    </ligand>
</feature>
<dbReference type="KEGG" id="rcu:8280594"/>
<evidence type="ECO:0000256" key="3">
    <source>
        <dbReference type="ARBA" id="ARBA00022723"/>
    </source>
</evidence>
<evidence type="ECO:0000256" key="13">
    <source>
        <dbReference type="PIRSR" id="PIRSR621190-5"/>
    </source>
</evidence>
<evidence type="ECO:0000256" key="11">
    <source>
        <dbReference type="PIRSR" id="PIRSR001191-2"/>
    </source>
</evidence>
<keyword evidence="8" id="KW-0865">Zymogen</keyword>
<keyword evidence="7 16" id="KW-0482">Metalloprotease</keyword>
<keyword evidence="17" id="KW-1185">Reference proteome</keyword>
<comment type="similarity">
    <text evidence="1">Belongs to the peptidase M10A family. Matrix metalloproteinases (MMPs) subfamily.</text>
</comment>
<dbReference type="SUPFAM" id="SSF47090">
    <property type="entry name" value="PGBD-like"/>
    <property type="match status" value="1"/>
</dbReference>
<keyword evidence="12" id="KW-0106">Calcium</keyword>
<keyword evidence="4 14" id="KW-0732">Signal</keyword>
<dbReference type="GO" id="GO:0031012">
    <property type="term" value="C:extracellular matrix"/>
    <property type="evidence" value="ECO:0007669"/>
    <property type="project" value="InterPro"/>
</dbReference>
<feature type="binding site" evidence="12">
    <location>
        <position position="252"/>
    </location>
    <ligand>
        <name>Zn(2+)</name>
        <dbReference type="ChEBI" id="CHEBI:29105"/>
        <label>1</label>
    </ligand>
</feature>
<comment type="cofactor">
    <cofactor evidence="12">
        <name>Zn(2+)</name>
        <dbReference type="ChEBI" id="CHEBI:29105"/>
    </cofactor>
    <text evidence="12">Binds 2 Zn(2+) ions per subunit.</text>
</comment>
<dbReference type="Pfam" id="PF01471">
    <property type="entry name" value="PG_binding_1"/>
    <property type="match status" value="1"/>
</dbReference>
<evidence type="ECO:0000259" key="15">
    <source>
        <dbReference type="SMART" id="SM00235"/>
    </source>
</evidence>
<dbReference type="EMBL" id="EQ973817">
    <property type="protein sequence ID" value="EEF44954.1"/>
    <property type="molecule type" value="Genomic_DNA"/>
</dbReference>
<evidence type="ECO:0000256" key="5">
    <source>
        <dbReference type="ARBA" id="ARBA00022801"/>
    </source>
</evidence>
<feature type="binding site" evidence="12">
    <location>
        <position position="217"/>
    </location>
    <ligand>
        <name>Ca(2+)</name>
        <dbReference type="ChEBI" id="CHEBI:29108"/>
        <label>2</label>
    </ligand>
</feature>
<dbReference type="InParanoid" id="B9RUG7"/>
<evidence type="ECO:0000256" key="4">
    <source>
        <dbReference type="ARBA" id="ARBA00022729"/>
    </source>
</evidence>
<dbReference type="PANTHER" id="PTHR10201:SF213">
    <property type="entry name" value="METALLOENDOPROTEINASE 2-MMP-LIKE"/>
    <property type="match status" value="1"/>
</dbReference>
<feature type="binding site" evidence="12">
    <location>
        <position position="254"/>
    </location>
    <ligand>
        <name>Ca(2+)</name>
        <dbReference type="ChEBI" id="CHEBI:29108"/>
        <label>3</label>
    </ligand>
</feature>
<accession>B9RUG7</accession>
<feature type="binding site" evidence="12">
    <location>
        <position position="229"/>
    </location>
    <ligand>
        <name>Zn(2+)</name>
        <dbReference type="ChEBI" id="CHEBI:29105"/>
        <label>1</label>
    </ligand>
</feature>
<dbReference type="OrthoDB" id="406838at2759"/>
<evidence type="ECO:0000256" key="8">
    <source>
        <dbReference type="ARBA" id="ARBA00023145"/>
    </source>
</evidence>
<organism evidence="16 17">
    <name type="scientific">Ricinus communis</name>
    <name type="common">Castor bean</name>
    <dbReference type="NCBI Taxonomy" id="3988"/>
    <lineage>
        <taxon>Eukaryota</taxon>
        <taxon>Viridiplantae</taxon>
        <taxon>Streptophyta</taxon>
        <taxon>Embryophyta</taxon>
        <taxon>Tracheophyta</taxon>
        <taxon>Spermatophyta</taxon>
        <taxon>Magnoliopsida</taxon>
        <taxon>eudicotyledons</taxon>
        <taxon>Gunneridae</taxon>
        <taxon>Pentapetalae</taxon>
        <taxon>rosids</taxon>
        <taxon>fabids</taxon>
        <taxon>Malpighiales</taxon>
        <taxon>Euphorbiaceae</taxon>
        <taxon>Acalyphoideae</taxon>
        <taxon>Acalypheae</taxon>
        <taxon>Ricinus</taxon>
    </lineage>
</organism>
<dbReference type="SUPFAM" id="SSF55486">
    <property type="entry name" value="Metalloproteases ('zincins'), catalytic domain"/>
    <property type="match status" value="1"/>
</dbReference>
<evidence type="ECO:0000313" key="17">
    <source>
        <dbReference type="Proteomes" id="UP000008311"/>
    </source>
</evidence>
<proteinExistence type="inferred from homology"/>
<evidence type="ECO:0000256" key="7">
    <source>
        <dbReference type="ARBA" id="ARBA00023049"/>
    </source>
</evidence>
<dbReference type="FunFam" id="3.40.390.10:FF:000018">
    <property type="entry name" value="Metalloendoproteinase 1"/>
    <property type="match status" value="1"/>
</dbReference>
<dbReference type="GO" id="GO:0030574">
    <property type="term" value="P:collagen catabolic process"/>
    <property type="evidence" value="ECO:0000318"/>
    <property type="project" value="GO_Central"/>
</dbReference>
<feature type="binding site" evidence="12">
    <location>
        <position position="227"/>
    </location>
    <ligand>
        <name>Zn(2+)</name>
        <dbReference type="ChEBI" id="CHEBI:29105"/>
        <label>1</label>
    </ligand>
</feature>
<gene>
    <name evidence="16" type="ORF">RCOM_0852700</name>
</gene>
<keyword evidence="6 11" id="KW-0862">Zinc</keyword>
<dbReference type="Gene3D" id="3.40.390.10">
    <property type="entry name" value="Collagenase (Catalytic Domain)"/>
    <property type="match status" value="1"/>
</dbReference>
<dbReference type="InterPro" id="IPR033739">
    <property type="entry name" value="M10A_MMP"/>
</dbReference>
<feature type="signal peptide" evidence="14">
    <location>
        <begin position="1"/>
        <end position="26"/>
    </location>
</feature>
<evidence type="ECO:0000256" key="10">
    <source>
        <dbReference type="PIRSR" id="PIRSR001191-1"/>
    </source>
</evidence>
<dbReference type="GO" id="GO:0008270">
    <property type="term" value="F:zinc ion binding"/>
    <property type="evidence" value="ECO:0007669"/>
    <property type="project" value="InterPro"/>
</dbReference>
<dbReference type="GO" id="GO:0030198">
    <property type="term" value="P:extracellular matrix organization"/>
    <property type="evidence" value="ECO:0000318"/>
    <property type="project" value="GO_Central"/>
</dbReference>
<dbReference type="eggNOG" id="KOG1565">
    <property type="taxonomic scope" value="Eukaryota"/>
</dbReference>
<dbReference type="Proteomes" id="UP000008311">
    <property type="component" value="Unassembled WGS sequence"/>
</dbReference>
<dbReference type="InterPro" id="IPR021190">
    <property type="entry name" value="Pept_M10A"/>
</dbReference>
<dbReference type="GO" id="GO:0006508">
    <property type="term" value="P:proteolysis"/>
    <property type="evidence" value="ECO:0007669"/>
    <property type="project" value="UniProtKB-KW"/>
</dbReference>